<dbReference type="UniPathway" id="UPA00050">
    <property type="reaction ID" value="UER00063"/>
</dbReference>
<evidence type="ECO:0000256" key="8">
    <source>
        <dbReference type="ARBA" id="ARBA00023053"/>
    </source>
</evidence>
<comment type="similarity">
    <text evidence="3 13">Belongs to the homoserine dehydrogenase family.</text>
</comment>
<dbReference type="PANTHER" id="PTHR43331:SF1">
    <property type="entry name" value="HOMOSERINE DEHYDROGENASE"/>
    <property type="match status" value="1"/>
</dbReference>
<keyword evidence="12" id="KW-0028">Amino-acid biosynthesis</keyword>
<evidence type="ECO:0000313" key="16">
    <source>
        <dbReference type="Proteomes" id="UP000053370"/>
    </source>
</evidence>
<evidence type="ECO:0000256" key="3">
    <source>
        <dbReference type="ARBA" id="ARBA00006753"/>
    </source>
</evidence>
<evidence type="ECO:0000256" key="4">
    <source>
        <dbReference type="ARBA" id="ARBA00013213"/>
    </source>
</evidence>
<keyword evidence="12" id="KW-0486">Methionine biosynthesis</keyword>
<dbReference type="PATRIC" id="fig|1678840.3.peg.2996"/>
<feature type="active site" description="Proton donor" evidence="10">
    <location>
        <position position="224"/>
    </location>
</feature>
<dbReference type="NCBIfam" id="NF004912">
    <property type="entry name" value="PRK06270.1"/>
    <property type="match status" value="1"/>
</dbReference>
<organism evidence="15">
    <name type="scientific">Flexilinea flocculi</name>
    <dbReference type="NCBI Taxonomy" id="1678840"/>
    <lineage>
        <taxon>Bacteria</taxon>
        <taxon>Bacillati</taxon>
        <taxon>Chloroflexota</taxon>
        <taxon>Anaerolineae</taxon>
        <taxon>Anaerolineales</taxon>
        <taxon>Anaerolineaceae</taxon>
        <taxon>Flexilinea</taxon>
    </lineage>
</organism>
<comment type="catalytic activity">
    <reaction evidence="9">
        <text>L-homoserine + NADP(+) = L-aspartate 4-semialdehyde + NADPH + H(+)</text>
        <dbReference type="Rhea" id="RHEA:15761"/>
        <dbReference type="ChEBI" id="CHEBI:15378"/>
        <dbReference type="ChEBI" id="CHEBI:57476"/>
        <dbReference type="ChEBI" id="CHEBI:57783"/>
        <dbReference type="ChEBI" id="CHEBI:58349"/>
        <dbReference type="ChEBI" id="CHEBI:537519"/>
        <dbReference type="EC" id="1.1.1.3"/>
    </reaction>
    <physiologicalReaction direction="right-to-left" evidence="9">
        <dbReference type="Rhea" id="RHEA:15763"/>
    </physiologicalReaction>
</comment>
<feature type="binding site" evidence="11">
    <location>
        <position position="125"/>
    </location>
    <ligand>
        <name>NADPH</name>
        <dbReference type="ChEBI" id="CHEBI:57783"/>
    </ligand>
</feature>
<evidence type="ECO:0000256" key="9">
    <source>
        <dbReference type="ARBA" id="ARBA00048841"/>
    </source>
</evidence>
<keyword evidence="6 12" id="KW-0791">Threonine biosynthesis</keyword>
<evidence type="ECO:0000256" key="7">
    <source>
        <dbReference type="ARBA" id="ARBA00023002"/>
    </source>
</evidence>
<dbReference type="AlphaFoldDB" id="A0A0S7BSP9"/>
<keyword evidence="16" id="KW-1185">Reference proteome</keyword>
<comment type="pathway">
    <text evidence="2 12">Amino-acid biosynthesis; L-methionine biosynthesis via de novo pathway; L-homoserine from L-aspartate: step 3/3.</text>
</comment>
<dbReference type="PROSITE" id="PS01042">
    <property type="entry name" value="HOMOSER_DHGENASE"/>
    <property type="match status" value="1"/>
</dbReference>
<dbReference type="GO" id="GO:0009088">
    <property type="term" value="P:threonine biosynthetic process"/>
    <property type="evidence" value="ECO:0007669"/>
    <property type="project" value="UniProtKB-UniPathway"/>
</dbReference>
<dbReference type="OrthoDB" id="9808167at2"/>
<keyword evidence="8" id="KW-0915">Sodium</keyword>
<dbReference type="Proteomes" id="UP000053370">
    <property type="component" value="Unassembled WGS sequence"/>
</dbReference>
<dbReference type="PIRSF" id="PIRSF036497">
    <property type="entry name" value="HDH_short"/>
    <property type="match status" value="1"/>
</dbReference>
<evidence type="ECO:0000256" key="10">
    <source>
        <dbReference type="PIRSR" id="PIRSR036497-1"/>
    </source>
</evidence>
<dbReference type="EMBL" id="DF968181">
    <property type="protein sequence ID" value="GAP41527.1"/>
    <property type="molecule type" value="Genomic_DNA"/>
</dbReference>
<evidence type="ECO:0000256" key="5">
    <source>
        <dbReference type="ARBA" id="ARBA00013376"/>
    </source>
</evidence>
<dbReference type="EC" id="1.1.1.3" evidence="4 12"/>
<dbReference type="InterPro" id="IPR019811">
    <property type="entry name" value="HDH_CS"/>
</dbReference>
<proteinExistence type="inferred from homology"/>
<dbReference type="UniPathway" id="UPA00051">
    <property type="reaction ID" value="UER00465"/>
</dbReference>
<feature type="binding site" evidence="11">
    <location>
        <position position="209"/>
    </location>
    <ligand>
        <name>L-homoserine</name>
        <dbReference type="ChEBI" id="CHEBI:57476"/>
    </ligand>
</feature>
<dbReference type="InterPro" id="IPR001342">
    <property type="entry name" value="HDH_cat"/>
</dbReference>
<protein>
    <recommendedName>
        <fullName evidence="5 12">Homoserine dehydrogenase</fullName>
        <ecNumber evidence="4 12">1.1.1.3</ecNumber>
    </recommendedName>
</protein>
<feature type="domain" description="Homoserine dehydrogenase catalytic" evidence="14">
    <location>
        <begin position="157"/>
        <end position="334"/>
    </location>
</feature>
<evidence type="ECO:0000256" key="2">
    <source>
        <dbReference type="ARBA" id="ARBA00005062"/>
    </source>
</evidence>
<dbReference type="FunFam" id="3.30.360.10:FF:000005">
    <property type="entry name" value="Homoserine dehydrogenase"/>
    <property type="match status" value="1"/>
</dbReference>
<evidence type="ECO:0000256" key="11">
    <source>
        <dbReference type="PIRSR" id="PIRSR036497-2"/>
    </source>
</evidence>
<dbReference type="RefSeq" id="WP_062282929.1">
    <property type="nucleotide sequence ID" value="NZ_DF968181.1"/>
</dbReference>
<evidence type="ECO:0000313" key="15">
    <source>
        <dbReference type="EMBL" id="GAP41527.1"/>
    </source>
</evidence>
<dbReference type="NCBIfam" id="NF004976">
    <property type="entry name" value="PRK06349.1"/>
    <property type="match status" value="1"/>
</dbReference>
<gene>
    <name evidence="15" type="ORF">ATC1_131519</name>
</gene>
<evidence type="ECO:0000256" key="1">
    <source>
        <dbReference type="ARBA" id="ARBA00005056"/>
    </source>
</evidence>
<dbReference type="Gene3D" id="3.30.360.10">
    <property type="entry name" value="Dihydrodipicolinate Reductase, domain 2"/>
    <property type="match status" value="1"/>
</dbReference>
<dbReference type="Gene3D" id="3.40.50.720">
    <property type="entry name" value="NAD(P)-binding Rossmann-like Domain"/>
    <property type="match status" value="1"/>
</dbReference>
<evidence type="ECO:0000256" key="6">
    <source>
        <dbReference type="ARBA" id="ARBA00022697"/>
    </source>
</evidence>
<dbReference type="SUPFAM" id="SSF55347">
    <property type="entry name" value="Glyceraldehyde-3-phosphate dehydrogenase-like, C-terminal domain"/>
    <property type="match status" value="1"/>
</dbReference>
<dbReference type="InterPro" id="IPR036291">
    <property type="entry name" value="NAD(P)-bd_dom_sf"/>
</dbReference>
<keyword evidence="11 12" id="KW-0521">NADP</keyword>
<comment type="pathway">
    <text evidence="1 12">Amino-acid biosynthesis; L-threonine biosynthesis; L-threonine from L-aspartate: step 3/5.</text>
</comment>
<name>A0A0S7BSP9_9CHLR</name>
<sequence length="338" mass="36691">MKKVRIGIIGFGNVAYGLVKILQEKKDFYMKEFGLEFLVTAVVDLKKGTAYNPEGINLEALINHTSLNEIPNADHPNWNAVNMIHNAETDAIVELSYTNLKTGEPAVLHIREAILSGKHVVTSNKGPVALHYRTLHTLARENNVQFGIEGTVMSGTPTLRLGTEILRSSGVNAIQGIFNGTTNFILSEMENGSTYAEALLLAQEFGYAEADPSGDVEGFDTAGKVAILSQLIFGETINPSEIEREGITDITPDDILAAKKMNSRWKLIGSVKKVDNKILASVKPVMIPYSNALANVMGAMNAIEYETELLGPVFLIGPGAGRIETGYAILQDLISIFN</sequence>
<keyword evidence="7 12" id="KW-0560">Oxidoreductase</keyword>
<dbReference type="STRING" id="1678840.ATC1_131519"/>
<dbReference type="PANTHER" id="PTHR43331">
    <property type="entry name" value="HOMOSERINE DEHYDROGENASE"/>
    <property type="match status" value="1"/>
</dbReference>
<accession>A0A0S7BSP9</accession>
<dbReference type="GO" id="GO:0009086">
    <property type="term" value="P:methionine biosynthetic process"/>
    <property type="evidence" value="ECO:0007669"/>
    <property type="project" value="UniProtKB-KW"/>
</dbReference>
<evidence type="ECO:0000259" key="14">
    <source>
        <dbReference type="Pfam" id="PF00742"/>
    </source>
</evidence>
<reference evidence="15" key="1">
    <citation type="journal article" date="2015" name="Genome Announc.">
        <title>Draft Genome Sequence of Anaerolineae Strain TC1, a Novel Isolate from a Methanogenic Wastewater Treatment System.</title>
        <authorList>
            <person name="Matsuura N."/>
            <person name="Tourlousse D.M."/>
            <person name="Sun L."/>
            <person name="Toyonaga M."/>
            <person name="Kuroda K."/>
            <person name="Ohashi A."/>
            <person name="Cruz R."/>
            <person name="Yamaguchi T."/>
            <person name="Sekiguchi Y."/>
        </authorList>
    </citation>
    <scope>NUCLEOTIDE SEQUENCE [LARGE SCALE GENOMIC DNA]</scope>
    <source>
        <strain evidence="15">TC1</strain>
    </source>
</reference>
<evidence type="ECO:0000256" key="13">
    <source>
        <dbReference type="RuleBase" id="RU004171"/>
    </source>
</evidence>
<dbReference type="InterPro" id="IPR022697">
    <property type="entry name" value="HDH_short"/>
</dbReference>
<dbReference type="SUPFAM" id="SSF51735">
    <property type="entry name" value="NAD(P)-binding Rossmann-fold domains"/>
    <property type="match status" value="1"/>
</dbReference>
<dbReference type="GO" id="GO:0004412">
    <property type="term" value="F:homoserine dehydrogenase activity"/>
    <property type="evidence" value="ECO:0007669"/>
    <property type="project" value="UniProtKB-EC"/>
</dbReference>
<evidence type="ECO:0000256" key="12">
    <source>
        <dbReference type="RuleBase" id="RU000579"/>
    </source>
</evidence>
<dbReference type="Pfam" id="PF00742">
    <property type="entry name" value="Homoserine_dh"/>
    <property type="match status" value="1"/>
</dbReference>